<feature type="region of interest" description="Disordered" evidence="1">
    <location>
        <begin position="1"/>
        <end position="33"/>
    </location>
</feature>
<protein>
    <submittedName>
        <fullName evidence="2">Uncharacterized protein</fullName>
    </submittedName>
</protein>
<reference evidence="3" key="1">
    <citation type="submission" date="2017-06" db="EMBL/GenBank/DDBJ databases">
        <authorList>
            <person name="Varghese N."/>
            <person name="Submissions S."/>
        </authorList>
    </citation>
    <scope>NUCLEOTIDE SEQUENCE [LARGE SCALE GENOMIC DNA]</scope>
    <source>
        <strain evidence="3">DSM 44485</strain>
    </source>
</reference>
<accession>A0A239BM05</accession>
<dbReference type="AlphaFoldDB" id="A0A239BM05"/>
<evidence type="ECO:0000313" key="3">
    <source>
        <dbReference type="Proteomes" id="UP000198420"/>
    </source>
</evidence>
<evidence type="ECO:0000313" key="2">
    <source>
        <dbReference type="EMBL" id="SNS08074.1"/>
    </source>
</evidence>
<dbReference type="EMBL" id="FZNP01000010">
    <property type="protein sequence ID" value="SNS08074.1"/>
    <property type="molecule type" value="Genomic_DNA"/>
</dbReference>
<gene>
    <name evidence="2" type="ORF">SAMN06265355_110272</name>
</gene>
<feature type="compositionally biased region" description="Basic residues" evidence="1">
    <location>
        <begin position="14"/>
        <end position="23"/>
    </location>
</feature>
<organism evidence="2 3">
    <name type="scientific">Actinomadura mexicana</name>
    <dbReference type="NCBI Taxonomy" id="134959"/>
    <lineage>
        <taxon>Bacteria</taxon>
        <taxon>Bacillati</taxon>
        <taxon>Actinomycetota</taxon>
        <taxon>Actinomycetes</taxon>
        <taxon>Streptosporangiales</taxon>
        <taxon>Thermomonosporaceae</taxon>
        <taxon>Actinomadura</taxon>
    </lineage>
</organism>
<keyword evidence="3" id="KW-1185">Reference proteome</keyword>
<name>A0A239BM05_9ACTN</name>
<feature type="compositionally biased region" description="Basic and acidic residues" evidence="1">
    <location>
        <begin position="24"/>
        <end position="33"/>
    </location>
</feature>
<dbReference type="Proteomes" id="UP000198420">
    <property type="component" value="Unassembled WGS sequence"/>
</dbReference>
<sequence length="63" mass="7265">MGFMKKLKGERAGRRTAGRRRKPSARERRAAMRTEQAEAKLLETEALIHEEAERLRRGTRTSA</sequence>
<proteinExistence type="predicted"/>
<evidence type="ECO:0000256" key="1">
    <source>
        <dbReference type="SAM" id="MobiDB-lite"/>
    </source>
</evidence>